<evidence type="ECO:0000313" key="2">
    <source>
        <dbReference type="EMBL" id="OWZ12810.1"/>
    </source>
</evidence>
<feature type="non-terminal residue" evidence="2">
    <location>
        <position position="1"/>
    </location>
</feature>
<comment type="caution">
    <text evidence="2">The sequence shown here is derived from an EMBL/GenBank/DDBJ whole genome shotgun (WGS) entry which is preliminary data.</text>
</comment>
<sequence length="78" mass="9029">RSQEEFCRNILKLGFLLGDAEDISCRTNLAIPALLRTWKVLTPSMTSEVTLRRLYSCYMFPILLYSSSTWALTQPKLR</sequence>
<reference evidence="3" key="1">
    <citation type="submission" date="2017-03" db="EMBL/GenBank/DDBJ databases">
        <title>Phytopthora megakarya and P. palmivora, two closely related causual agents of cacao black pod achieved similar genome size and gene model numbers by different mechanisms.</title>
        <authorList>
            <person name="Ali S."/>
            <person name="Shao J."/>
            <person name="Larry D.J."/>
            <person name="Kronmiller B."/>
            <person name="Shen D."/>
            <person name="Strem M.D."/>
            <person name="Melnick R.L."/>
            <person name="Guiltinan M.J."/>
            <person name="Tyler B.M."/>
            <person name="Meinhardt L.W."/>
            <person name="Bailey B.A."/>
        </authorList>
    </citation>
    <scope>NUCLEOTIDE SEQUENCE [LARGE SCALE GENOMIC DNA]</scope>
    <source>
        <strain evidence="3">zdho120</strain>
    </source>
</reference>
<dbReference type="AlphaFoldDB" id="A0A225W7J2"/>
<dbReference type="Proteomes" id="UP000198211">
    <property type="component" value="Unassembled WGS sequence"/>
</dbReference>
<keyword evidence="1" id="KW-0472">Membrane</keyword>
<name>A0A225W7J2_9STRA</name>
<organism evidence="2 3">
    <name type="scientific">Phytophthora megakarya</name>
    <dbReference type="NCBI Taxonomy" id="4795"/>
    <lineage>
        <taxon>Eukaryota</taxon>
        <taxon>Sar</taxon>
        <taxon>Stramenopiles</taxon>
        <taxon>Oomycota</taxon>
        <taxon>Peronosporomycetes</taxon>
        <taxon>Peronosporales</taxon>
        <taxon>Peronosporaceae</taxon>
        <taxon>Phytophthora</taxon>
    </lineage>
</organism>
<keyword evidence="1" id="KW-0812">Transmembrane</keyword>
<accession>A0A225W7J2</accession>
<protein>
    <submittedName>
        <fullName evidence="2">Uncharacterized protein</fullName>
    </submittedName>
</protein>
<evidence type="ECO:0000313" key="3">
    <source>
        <dbReference type="Proteomes" id="UP000198211"/>
    </source>
</evidence>
<keyword evidence="1" id="KW-1133">Transmembrane helix</keyword>
<dbReference type="EMBL" id="NBNE01001744">
    <property type="protein sequence ID" value="OWZ12810.1"/>
    <property type="molecule type" value="Genomic_DNA"/>
</dbReference>
<proteinExistence type="predicted"/>
<feature type="transmembrane region" description="Helical" evidence="1">
    <location>
        <begin position="53"/>
        <end position="72"/>
    </location>
</feature>
<evidence type="ECO:0000256" key="1">
    <source>
        <dbReference type="SAM" id="Phobius"/>
    </source>
</evidence>
<keyword evidence="3" id="KW-1185">Reference proteome</keyword>
<gene>
    <name evidence="2" type="ORF">PHMEG_00013969</name>
</gene>